<evidence type="ECO:0000313" key="1">
    <source>
        <dbReference type="EMBL" id="KAH0760884.1"/>
    </source>
</evidence>
<protein>
    <submittedName>
        <fullName evidence="1">Uncharacterized protein</fullName>
    </submittedName>
</protein>
<dbReference type="CDD" id="cd00303">
    <property type="entry name" value="retropepsin_like"/>
    <property type="match status" value="1"/>
</dbReference>
<gene>
    <name evidence="1" type="ORF">KY290_016957</name>
</gene>
<organism evidence="1 2">
    <name type="scientific">Solanum tuberosum</name>
    <name type="common">Potato</name>
    <dbReference type="NCBI Taxonomy" id="4113"/>
    <lineage>
        <taxon>Eukaryota</taxon>
        <taxon>Viridiplantae</taxon>
        <taxon>Streptophyta</taxon>
        <taxon>Embryophyta</taxon>
        <taxon>Tracheophyta</taxon>
        <taxon>Spermatophyta</taxon>
        <taxon>Magnoliopsida</taxon>
        <taxon>eudicotyledons</taxon>
        <taxon>Gunneridae</taxon>
        <taxon>Pentapetalae</taxon>
        <taxon>asterids</taxon>
        <taxon>lamiids</taxon>
        <taxon>Solanales</taxon>
        <taxon>Solanaceae</taxon>
        <taxon>Solanoideae</taxon>
        <taxon>Solaneae</taxon>
        <taxon>Solanum</taxon>
    </lineage>
</organism>
<dbReference type="Proteomes" id="UP000826656">
    <property type="component" value="Unassembled WGS sequence"/>
</dbReference>
<dbReference type="Gene3D" id="2.40.70.10">
    <property type="entry name" value="Acid Proteases"/>
    <property type="match status" value="1"/>
</dbReference>
<dbReference type="PANTHER" id="PTHR35046">
    <property type="entry name" value="ZINC KNUCKLE (CCHC-TYPE) FAMILY PROTEIN"/>
    <property type="match status" value="1"/>
</dbReference>
<dbReference type="InterPro" id="IPR021109">
    <property type="entry name" value="Peptidase_aspartic_dom_sf"/>
</dbReference>
<dbReference type="EMBL" id="JAIVGD010000013">
    <property type="protein sequence ID" value="KAH0760884.1"/>
    <property type="molecule type" value="Genomic_DNA"/>
</dbReference>
<accession>A0ABQ7VBI3</accession>
<evidence type="ECO:0000313" key="2">
    <source>
        <dbReference type="Proteomes" id="UP000826656"/>
    </source>
</evidence>
<sequence length="439" mass="50864">MFKAGKEIEVRTQNDINCVDVLIKRLKEENDIIANLRSETIFHTRCGINGNICSMIIDSESDTNMVSSYVVKKLKLTCIQHTTPYKRQWLNDFNELKVTKQCMISFSIGRYSDNVLCDVIPMQDCHIMLGQPWQFNRNAIHDRRKNRVSLELNKRKYTLAPLTPTQSLDPKVVDSTSPIEELYDDENDKGKKNYFGSVQDKVHNKKFNKAIVDLIPMRKEKRGDVIPLLDKTMYGMYDWFIHILGIPKTPKVFLEVMNYTLNSYVGDLIDFEDDDILMYNKSLTSIDKFNKSNLSSFKVEHDIVDYGFPLVEKRCDVCAWKIVNELVDSSIVLVLNRVLCDNLLAYDTFYGMRRNSSSPDECELNKVFSTNEDEVHDYDHFNAYVSGMIEDAWIYHKSVQFDACSRALVSYFSCSLENFIDRAKLKMHVSFAMASRQGD</sequence>
<keyword evidence="2" id="KW-1185">Reference proteome</keyword>
<dbReference type="PANTHER" id="PTHR35046:SF26">
    <property type="entry name" value="RNA-DIRECTED DNA POLYMERASE"/>
    <property type="match status" value="1"/>
</dbReference>
<name>A0ABQ7VBI3_SOLTU</name>
<proteinExistence type="predicted"/>
<comment type="caution">
    <text evidence="1">The sequence shown here is derived from an EMBL/GenBank/DDBJ whole genome shotgun (WGS) entry which is preliminary data.</text>
</comment>
<reference evidence="1 2" key="1">
    <citation type="journal article" date="2021" name="bioRxiv">
        <title>Chromosome-scale and haplotype-resolved genome assembly of a tetraploid potato cultivar.</title>
        <authorList>
            <person name="Sun H."/>
            <person name="Jiao W.-B."/>
            <person name="Krause K."/>
            <person name="Campoy J.A."/>
            <person name="Goel M."/>
            <person name="Folz-Donahue K."/>
            <person name="Kukat C."/>
            <person name="Huettel B."/>
            <person name="Schneeberger K."/>
        </authorList>
    </citation>
    <scope>NUCLEOTIDE SEQUENCE [LARGE SCALE GENOMIC DNA]</scope>
    <source>
        <strain evidence="1">SolTubOtavaFocal</strain>
        <tissue evidence="1">Leaves</tissue>
    </source>
</reference>